<feature type="transmembrane region" description="Helical" evidence="1">
    <location>
        <begin position="148"/>
        <end position="169"/>
    </location>
</feature>
<reference evidence="2 3" key="1">
    <citation type="submission" date="2019-11" db="EMBL/GenBank/DDBJ databases">
        <title>Whole genome sequence of Haloferax sp. MBLA0078.</title>
        <authorList>
            <person name="Seo M.-J."/>
            <person name="Cho E.-S."/>
        </authorList>
    </citation>
    <scope>NUCLEOTIDE SEQUENCE [LARGE SCALE GENOMIC DNA]</scope>
    <source>
        <strain evidence="2 3">MBLA0078</strain>
    </source>
</reference>
<name>A0A6A8G602_9EURY</name>
<feature type="transmembrane region" description="Helical" evidence="1">
    <location>
        <begin position="65"/>
        <end position="86"/>
    </location>
</feature>
<keyword evidence="1" id="KW-0812">Transmembrane</keyword>
<protein>
    <submittedName>
        <fullName evidence="2">Uncharacterized protein</fullName>
    </submittedName>
</protein>
<dbReference type="RefSeq" id="WP_151110115.1">
    <property type="nucleotide sequence ID" value="NZ_WKJQ01000001.1"/>
</dbReference>
<feature type="transmembrane region" description="Helical" evidence="1">
    <location>
        <begin position="235"/>
        <end position="254"/>
    </location>
</feature>
<evidence type="ECO:0000313" key="3">
    <source>
        <dbReference type="Proteomes" id="UP000443423"/>
    </source>
</evidence>
<keyword evidence="1" id="KW-1133">Transmembrane helix</keyword>
<feature type="transmembrane region" description="Helical" evidence="1">
    <location>
        <begin position="25"/>
        <end position="53"/>
    </location>
</feature>
<sequence length="279" mass="29599">MAIGNTEHNEEQSESPTTFKRARLYAFYLLALVTLGMAAAFISDLLMFSFTGWGAGGEVLAEHRLHVMVIAANVWIIMLSVASQLYRPLKRVALMQVAFALITLVFVGVVVGGGPVEEVLPFFVLIGLMSLFHPAGRELLSVGDDYSPALLGLVAVAAIPVLAFAANQFTLQSSGDVHAIAGHYMEMSTMSVNLLVLGLVASAGAAGHRVVAWLTAGLAIYFGALSLVFPTQVSSVGPVWASALILWGLAFVTVSELRATGRTTLLSDRPLKTRGSPRA</sequence>
<evidence type="ECO:0000256" key="1">
    <source>
        <dbReference type="SAM" id="Phobius"/>
    </source>
</evidence>
<keyword evidence="1" id="KW-0472">Membrane</keyword>
<accession>A0A6A8G602</accession>
<keyword evidence="3" id="KW-1185">Reference proteome</keyword>
<feature type="transmembrane region" description="Helical" evidence="1">
    <location>
        <begin position="93"/>
        <end position="113"/>
    </location>
</feature>
<organism evidence="2 3">
    <name type="scientific">Haloferax marinum</name>
    <dbReference type="NCBI Taxonomy" id="2666143"/>
    <lineage>
        <taxon>Archaea</taxon>
        <taxon>Methanobacteriati</taxon>
        <taxon>Methanobacteriota</taxon>
        <taxon>Stenosarchaea group</taxon>
        <taxon>Halobacteria</taxon>
        <taxon>Halobacteriales</taxon>
        <taxon>Haloferacaceae</taxon>
        <taxon>Haloferax</taxon>
    </lineage>
</organism>
<dbReference type="EMBL" id="WKJQ01000001">
    <property type="protein sequence ID" value="MRW96058.1"/>
    <property type="molecule type" value="Genomic_DNA"/>
</dbReference>
<feature type="transmembrane region" description="Helical" evidence="1">
    <location>
        <begin position="181"/>
        <end position="203"/>
    </location>
</feature>
<feature type="transmembrane region" description="Helical" evidence="1">
    <location>
        <begin position="210"/>
        <end position="229"/>
    </location>
</feature>
<dbReference type="AlphaFoldDB" id="A0A6A8G602"/>
<comment type="caution">
    <text evidence="2">The sequence shown here is derived from an EMBL/GenBank/DDBJ whole genome shotgun (WGS) entry which is preliminary data.</text>
</comment>
<dbReference type="Proteomes" id="UP000443423">
    <property type="component" value="Unassembled WGS sequence"/>
</dbReference>
<proteinExistence type="predicted"/>
<evidence type="ECO:0000313" key="2">
    <source>
        <dbReference type="EMBL" id="MRW96058.1"/>
    </source>
</evidence>
<feature type="transmembrane region" description="Helical" evidence="1">
    <location>
        <begin position="119"/>
        <end position="136"/>
    </location>
</feature>
<dbReference type="OrthoDB" id="292740at2157"/>
<gene>
    <name evidence="2" type="ORF">GJR99_05630</name>
</gene>